<organism evidence="3 4">
    <name type="scientific">Phycomyces blakesleeanus (strain ATCC 8743b / DSM 1359 / FGSC 10004 / NBRC 33097 / NRRL 1555)</name>
    <dbReference type="NCBI Taxonomy" id="763407"/>
    <lineage>
        <taxon>Eukaryota</taxon>
        <taxon>Fungi</taxon>
        <taxon>Fungi incertae sedis</taxon>
        <taxon>Mucoromycota</taxon>
        <taxon>Mucoromycotina</taxon>
        <taxon>Mucoromycetes</taxon>
        <taxon>Mucorales</taxon>
        <taxon>Phycomycetaceae</taxon>
        <taxon>Phycomyces</taxon>
    </lineage>
</organism>
<protein>
    <recommendedName>
        <fullName evidence="2">Transcription activator GCR1-like domain-containing protein</fullName>
    </recommendedName>
</protein>
<keyword evidence="4" id="KW-1185">Reference proteome</keyword>
<feature type="region of interest" description="Disordered" evidence="1">
    <location>
        <begin position="92"/>
        <end position="115"/>
    </location>
</feature>
<dbReference type="RefSeq" id="XP_018283374.1">
    <property type="nucleotide sequence ID" value="XM_018442386.1"/>
</dbReference>
<accession>A0A162N2Y8</accession>
<proteinExistence type="predicted"/>
<dbReference type="STRING" id="763407.A0A162N2Y8"/>
<sequence>MYSSNQLVLAQNLDQRPTNMTKAYLAKQEEWRQWCLKKEFGDGELVNDQKLSFFMMDHVMNRGHRKESRFFSRRKELYDAINERAELENISPEEAAQRMENDQVQLGISLDKYRA</sequence>
<dbReference type="EMBL" id="KV441029">
    <property type="protein sequence ID" value="OAD65334.1"/>
    <property type="molecule type" value="Genomic_DNA"/>
</dbReference>
<dbReference type="AlphaFoldDB" id="A0A162N2Y8"/>
<dbReference type="OrthoDB" id="5599497at2759"/>
<feature type="domain" description="Transcription activator GCR1-like" evidence="2">
    <location>
        <begin position="62"/>
        <end position="101"/>
    </location>
</feature>
<dbReference type="GeneID" id="29003292"/>
<evidence type="ECO:0000256" key="1">
    <source>
        <dbReference type="SAM" id="MobiDB-lite"/>
    </source>
</evidence>
<dbReference type="InParanoid" id="A0A162N2Y8"/>
<name>A0A162N2Y8_PHYB8</name>
<evidence type="ECO:0000259" key="2">
    <source>
        <dbReference type="Pfam" id="PF12550"/>
    </source>
</evidence>
<evidence type="ECO:0000313" key="3">
    <source>
        <dbReference type="EMBL" id="OAD65334.1"/>
    </source>
</evidence>
<gene>
    <name evidence="3" type="ORF">PHYBLDRAFT_70998</name>
</gene>
<reference evidence="4" key="1">
    <citation type="submission" date="2015-06" db="EMBL/GenBank/DDBJ databases">
        <title>Expansion of signal transduction pathways in fungi by whole-genome duplication.</title>
        <authorList>
            <consortium name="DOE Joint Genome Institute"/>
            <person name="Corrochano L.M."/>
            <person name="Kuo A."/>
            <person name="Marcet-Houben M."/>
            <person name="Polaino S."/>
            <person name="Salamov A."/>
            <person name="Villalobos J.M."/>
            <person name="Alvarez M.I."/>
            <person name="Avalos J."/>
            <person name="Benito E.P."/>
            <person name="Benoit I."/>
            <person name="Burger G."/>
            <person name="Camino L.P."/>
            <person name="Canovas D."/>
            <person name="Cerda-Olmedo E."/>
            <person name="Cheng J.-F."/>
            <person name="Dominguez A."/>
            <person name="Elias M."/>
            <person name="Eslava A.P."/>
            <person name="Glaser F."/>
            <person name="Grimwood J."/>
            <person name="Gutierrez G."/>
            <person name="Heitman J."/>
            <person name="Henrissat B."/>
            <person name="Iturriaga E.A."/>
            <person name="Lang B.F."/>
            <person name="Lavin J.L."/>
            <person name="Lee S."/>
            <person name="Li W."/>
            <person name="Lindquist E."/>
            <person name="Lopez-Garcia S."/>
            <person name="Luque E.M."/>
            <person name="Marcos A.T."/>
            <person name="Martin J."/>
            <person name="McCluskey K."/>
            <person name="Medina H.R."/>
            <person name="Miralles-Duran A."/>
            <person name="Miyazaki A."/>
            <person name="Munoz-Torres E."/>
            <person name="Oguiza J.A."/>
            <person name="Ohm R."/>
            <person name="Olmedo M."/>
            <person name="Orejas M."/>
            <person name="Ortiz-Castellanos L."/>
            <person name="Pisabarro A.G."/>
            <person name="Rodriguez-Romero J."/>
            <person name="Ruiz-Herrera J."/>
            <person name="Ruiz-Vazquez R."/>
            <person name="Sanz C."/>
            <person name="Schackwitz W."/>
            <person name="Schmutz J."/>
            <person name="Shahriari M."/>
            <person name="Shelest E."/>
            <person name="Silva-Franco F."/>
            <person name="Soanes D."/>
            <person name="Syed K."/>
            <person name="Tagua V.G."/>
            <person name="Talbot N.J."/>
            <person name="Thon M."/>
            <person name="De vries R.P."/>
            <person name="Wiebenga A."/>
            <person name="Yadav J.S."/>
            <person name="Braun E.L."/>
            <person name="Baker S."/>
            <person name="Garre V."/>
            <person name="Horwitz B."/>
            <person name="Torres-Martinez S."/>
            <person name="Idnurm A."/>
            <person name="Herrera-Estrella A."/>
            <person name="Gabaldon T."/>
            <person name="Grigoriev I.V."/>
        </authorList>
    </citation>
    <scope>NUCLEOTIDE SEQUENCE [LARGE SCALE GENOMIC DNA]</scope>
    <source>
        <strain evidence="4">NRRL 1555(-)</strain>
    </source>
</reference>
<dbReference type="InterPro" id="IPR022210">
    <property type="entry name" value="TF_GCR1-like"/>
</dbReference>
<dbReference type="Pfam" id="PF12550">
    <property type="entry name" value="GCR1_C"/>
    <property type="match status" value="1"/>
</dbReference>
<dbReference type="Proteomes" id="UP000077315">
    <property type="component" value="Unassembled WGS sequence"/>
</dbReference>
<dbReference type="VEuPathDB" id="FungiDB:PHYBLDRAFT_70998"/>
<evidence type="ECO:0000313" key="4">
    <source>
        <dbReference type="Proteomes" id="UP000077315"/>
    </source>
</evidence>